<dbReference type="PaxDb" id="3218-PP1S68_92V6.1"/>
<dbReference type="EnsemblPlants" id="Pp3c17_21950V3.1">
    <property type="protein sequence ID" value="Pp3c17_21950V3.1"/>
    <property type="gene ID" value="Pp3c17_21950"/>
</dbReference>
<evidence type="ECO:0000256" key="4">
    <source>
        <dbReference type="ARBA" id="ARBA00023004"/>
    </source>
</evidence>
<gene>
    <name evidence="8" type="primary">LOC112294113</name>
    <name evidence="7" type="ORF">PHYPA_022460</name>
</gene>
<dbReference type="PRINTS" id="PR00463">
    <property type="entry name" value="EP450I"/>
</dbReference>
<dbReference type="InterPro" id="IPR036396">
    <property type="entry name" value="Cyt_P450_sf"/>
</dbReference>
<dbReference type="RefSeq" id="XP_024400055.1">
    <property type="nucleotide sequence ID" value="XM_024544287.2"/>
</dbReference>
<keyword evidence="2 5" id="KW-0479">Metal-binding</keyword>
<evidence type="ECO:0000256" key="6">
    <source>
        <dbReference type="RuleBase" id="RU000461"/>
    </source>
</evidence>
<proteinExistence type="inferred from homology"/>
<dbReference type="GO" id="GO:0020037">
    <property type="term" value="F:heme binding"/>
    <property type="evidence" value="ECO:0007669"/>
    <property type="project" value="InterPro"/>
</dbReference>
<keyword evidence="5 6" id="KW-0349">Heme</keyword>
<evidence type="ECO:0008006" key="10">
    <source>
        <dbReference type="Google" id="ProtNLM"/>
    </source>
</evidence>
<comment type="cofactor">
    <cofactor evidence="5">
        <name>heme</name>
        <dbReference type="ChEBI" id="CHEBI:30413"/>
    </cofactor>
</comment>
<dbReference type="Gramene" id="Pp3c17_21950V3.2">
    <property type="protein sequence ID" value="Pp3c17_21950V3.2"/>
    <property type="gene ID" value="Pp3c17_21950"/>
</dbReference>
<comment type="similarity">
    <text evidence="1 6">Belongs to the cytochrome P450 family.</text>
</comment>
<reference evidence="7 9" key="1">
    <citation type="journal article" date="2008" name="Science">
        <title>The Physcomitrella genome reveals evolutionary insights into the conquest of land by plants.</title>
        <authorList>
            <person name="Rensing S."/>
            <person name="Lang D."/>
            <person name="Zimmer A."/>
            <person name="Terry A."/>
            <person name="Salamov A."/>
            <person name="Shapiro H."/>
            <person name="Nishiyama T."/>
            <person name="Perroud P.-F."/>
            <person name="Lindquist E."/>
            <person name="Kamisugi Y."/>
            <person name="Tanahashi T."/>
            <person name="Sakakibara K."/>
            <person name="Fujita T."/>
            <person name="Oishi K."/>
            <person name="Shin-I T."/>
            <person name="Kuroki Y."/>
            <person name="Toyoda A."/>
            <person name="Suzuki Y."/>
            <person name="Hashimoto A."/>
            <person name="Yamaguchi K."/>
            <person name="Sugano A."/>
            <person name="Kohara Y."/>
            <person name="Fujiyama A."/>
            <person name="Anterola A."/>
            <person name="Aoki S."/>
            <person name="Ashton N."/>
            <person name="Barbazuk W.B."/>
            <person name="Barker E."/>
            <person name="Bennetzen J."/>
            <person name="Bezanilla M."/>
            <person name="Blankenship R."/>
            <person name="Cho S.H."/>
            <person name="Dutcher S."/>
            <person name="Estelle M."/>
            <person name="Fawcett J.A."/>
            <person name="Gundlach H."/>
            <person name="Hanada K."/>
            <person name="Heyl A."/>
            <person name="Hicks K.A."/>
            <person name="Hugh J."/>
            <person name="Lohr M."/>
            <person name="Mayer K."/>
            <person name="Melkozernov A."/>
            <person name="Murata T."/>
            <person name="Nelson D."/>
            <person name="Pils B."/>
            <person name="Prigge M."/>
            <person name="Reiss B."/>
            <person name="Renner T."/>
            <person name="Rombauts S."/>
            <person name="Rushton P."/>
            <person name="Sanderfoot A."/>
            <person name="Schween G."/>
            <person name="Shiu S.-H."/>
            <person name="Stueber K."/>
            <person name="Theodoulou F.L."/>
            <person name="Tu H."/>
            <person name="Van de Peer Y."/>
            <person name="Verrier P.J."/>
            <person name="Waters E."/>
            <person name="Wood A."/>
            <person name="Yang L."/>
            <person name="Cove D."/>
            <person name="Cuming A."/>
            <person name="Hasebe M."/>
            <person name="Lucas S."/>
            <person name="Mishler D.B."/>
            <person name="Reski R."/>
            <person name="Grigoriev I."/>
            <person name="Quatrano R.S."/>
            <person name="Boore J.L."/>
        </authorList>
    </citation>
    <scope>NUCLEOTIDE SEQUENCE [LARGE SCALE GENOMIC DNA]</scope>
    <source>
        <strain evidence="8 9">cv. Gransden 2004</strain>
    </source>
</reference>
<dbReference type="GO" id="GO:0016020">
    <property type="term" value="C:membrane"/>
    <property type="evidence" value="ECO:0000318"/>
    <property type="project" value="GO_Central"/>
</dbReference>
<dbReference type="FunFam" id="1.10.630.10:FF:000355">
    <property type="entry name" value="Predicted protein"/>
    <property type="match status" value="1"/>
</dbReference>
<sequence>MESKIVPVTGSTLVCLAAALLFLVGVMRRCWFGEKSLPPGPTGWPVVGSLYSLGPRNIPACRRFAALAAKYGALMFLRMGSRPTVVISDSTTAKEFFKSQDNNFSSRPRLATGKHFGYDYSSVVFSSGEKFTEMRLIYSAELLSSTNVKKLAPVRMEEIRFLMADVLRRSESERLGDRPHATEGLINITSMVFKANLNLMGRIIFSQSLFGDSGTVNATPKEVENFKFFVKSATRLVGLFNVGDYIPALRWLDLQGVEGDLQRLKPHQEGLLLPIIHQYRKMHHSAEGFSKQEDRRVDFIAALVAKYSTLSDENIMAVAIDLIVGGSDSASTAVEWGMTELLRHPHYLQEVQAELDAVVGRDRLVELSDCDKLPFLDCVVRETLRLHPPSPLAIPHYSSQECTLGGCRIPAKTTAYVNIHAIHRDPKVYTNPNEFQPKRFKTLPSMQVMAQNCESIPFSAGRRACPGQKFAFPTVMLMLGNLLQCFSWSPPPGIRGEDIDVDEAPGVVCSRLKPLVASATPRVEKSVILDHK</sequence>
<dbReference type="Pfam" id="PF00067">
    <property type="entry name" value="p450"/>
    <property type="match status" value="1"/>
</dbReference>
<dbReference type="PANTHER" id="PTHR47944:SF4">
    <property type="entry name" value="OS09G0441700 PROTEIN"/>
    <property type="match status" value="1"/>
</dbReference>
<dbReference type="InterPro" id="IPR002401">
    <property type="entry name" value="Cyt_P450_E_grp-I"/>
</dbReference>
<dbReference type="KEGG" id="ppp:112294113"/>
<dbReference type="OMA" id="AQNCESI"/>
<dbReference type="PRINTS" id="PR00385">
    <property type="entry name" value="P450"/>
</dbReference>
<dbReference type="SUPFAM" id="SSF48264">
    <property type="entry name" value="Cytochrome P450"/>
    <property type="match status" value="1"/>
</dbReference>
<evidence type="ECO:0000313" key="7">
    <source>
        <dbReference type="EMBL" id="PNR36609.1"/>
    </source>
</evidence>
<dbReference type="AlphaFoldDB" id="A0A2K1J502"/>
<dbReference type="STRING" id="3218.A0A2K1J502"/>
<reference evidence="8" key="3">
    <citation type="submission" date="2020-12" db="UniProtKB">
        <authorList>
            <consortium name="EnsemblPlants"/>
        </authorList>
    </citation>
    <scope>IDENTIFICATION</scope>
</reference>
<dbReference type="PANTHER" id="PTHR47944">
    <property type="entry name" value="CYTOCHROME P450 98A9"/>
    <property type="match status" value="1"/>
</dbReference>
<feature type="binding site" description="axial binding residue" evidence="5">
    <location>
        <position position="465"/>
    </location>
    <ligand>
        <name>heme</name>
        <dbReference type="ChEBI" id="CHEBI:30413"/>
    </ligand>
    <ligandPart>
        <name>Fe</name>
        <dbReference type="ChEBI" id="CHEBI:18248"/>
    </ligandPart>
</feature>
<dbReference type="PROSITE" id="PS00086">
    <property type="entry name" value="CYTOCHROME_P450"/>
    <property type="match status" value="1"/>
</dbReference>
<evidence type="ECO:0000256" key="2">
    <source>
        <dbReference type="ARBA" id="ARBA00022723"/>
    </source>
</evidence>
<accession>A0A2K1J502</accession>
<keyword evidence="6" id="KW-0503">Monooxygenase</keyword>
<dbReference type="EnsemblPlants" id="Pp3c17_21950V3.2">
    <property type="protein sequence ID" value="Pp3c17_21950V3.2"/>
    <property type="gene ID" value="Pp3c17_21950"/>
</dbReference>
<reference evidence="7 9" key="2">
    <citation type="journal article" date="2018" name="Plant J.">
        <title>The Physcomitrella patens chromosome-scale assembly reveals moss genome structure and evolution.</title>
        <authorList>
            <person name="Lang D."/>
            <person name="Ullrich K.K."/>
            <person name="Murat F."/>
            <person name="Fuchs J."/>
            <person name="Jenkins J."/>
            <person name="Haas F.B."/>
            <person name="Piednoel M."/>
            <person name="Gundlach H."/>
            <person name="Van Bel M."/>
            <person name="Meyberg R."/>
            <person name="Vives C."/>
            <person name="Morata J."/>
            <person name="Symeonidi A."/>
            <person name="Hiss M."/>
            <person name="Muchero W."/>
            <person name="Kamisugi Y."/>
            <person name="Saleh O."/>
            <person name="Blanc G."/>
            <person name="Decker E.L."/>
            <person name="van Gessel N."/>
            <person name="Grimwood J."/>
            <person name="Hayes R.D."/>
            <person name="Graham S.W."/>
            <person name="Gunter L.E."/>
            <person name="McDaniel S.F."/>
            <person name="Hoernstein S.N.W."/>
            <person name="Larsson A."/>
            <person name="Li F.W."/>
            <person name="Perroud P.F."/>
            <person name="Phillips J."/>
            <person name="Ranjan P."/>
            <person name="Rokshar D.S."/>
            <person name="Rothfels C.J."/>
            <person name="Schneider L."/>
            <person name="Shu S."/>
            <person name="Stevenson D.W."/>
            <person name="Thummler F."/>
            <person name="Tillich M."/>
            <person name="Villarreal Aguilar J.C."/>
            <person name="Widiez T."/>
            <person name="Wong G.K."/>
            <person name="Wymore A."/>
            <person name="Zhang Y."/>
            <person name="Zimmer A.D."/>
            <person name="Quatrano R.S."/>
            <person name="Mayer K.F.X."/>
            <person name="Goodstein D."/>
            <person name="Casacuberta J.M."/>
            <person name="Vandepoele K."/>
            <person name="Reski R."/>
            <person name="Cuming A.C."/>
            <person name="Tuskan G.A."/>
            <person name="Maumus F."/>
            <person name="Salse J."/>
            <person name="Schmutz J."/>
            <person name="Rensing S.A."/>
        </authorList>
    </citation>
    <scope>NUCLEOTIDE SEQUENCE [LARGE SCALE GENOMIC DNA]</scope>
    <source>
        <strain evidence="8 9">cv. Gransden 2004</strain>
    </source>
</reference>
<dbReference type="InterPro" id="IPR001128">
    <property type="entry name" value="Cyt_P450"/>
</dbReference>
<evidence type="ECO:0000256" key="1">
    <source>
        <dbReference type="ARBA" id="ARBA00010617"/>
    </source>
</evidence>
<evidence type="ECO:0000256" key="5">
    <source>
        <dbReference type="PIRSR" id="PIRSR602401-1"/>
    </source>
</evidence>
<dbReference type="GO" id="GO:0044550">
    <property type="term" value="P:secondary metabolite biosynthetic process"/>
    <property type="evidence" value="ECO:0007669"/>
    <property type="project" value="UniProtKB-ARBA"/>
</dbReference>
<organism evidence="7">
    <name type="scientific">Physcomitrium patens</name>
    <name type="common">Spreading-leaved earth moss</name>
    <name type="synonym">Physcomitrella patens</name>
    <dbReference type="NCBI Taxonomy" id="3218"/>
    <lineage>
        <taxon>Eukaryota</taxon>
        <taxon>Viridiplantae</taxon>
        <taxon>Streptophyta</taxon>
        <taxon>Embryophyta</taxon>
        <taxon>Bryophyta</taxon>
        <taxon>Bryophytina</taxon>
        <taxon>Bryopsida</taxon>
        <taxon>Funariidae</taxon>
        <taxon>Funariales</taxon>
        <taxon>Funariaceae</taxon>
        <taxon>Physcomitrium</taxon>
    </lineage>
</organism>
<dbReference type="EMBL" id="ABEU02000017">
    <property type="protein sequence ID" value="PNR36609.1"/>
    <property type="molecule type" value="Genomic_DNA"/>
</dbReference>
<keyword evidence="9" id="KW-1185">Reference proteome</keyword>
<dbReference type="Proteomes" id="UP000006727">
    <property type="component" value="Chromosome 17"/>
</dbReference>
<evidence type="ECO:0000313" key="9">
    <source>
        <dbReference type="Proteomes" id="UP000006727"/>
    </source>
</evidence>
<keyword evidence="3 6" id="KW-0560">Oxidoreductase</keyword>
<dbReference type="GeneID" id="112294113"/>
<dbReference type="GO" id="GO:0005506">
    <property type="term" value="F:iron ion binding"/>
    <property type="evidence" value="ECO:0007669"/>
    <property type="project" value="InterPro"/>
</dbReference>
<keyword evidence="4 5" id="KW-0408">Iron</keyword>
<name>A0A2K1J502_PHYPA</name>
<dbReference type="CDD" id="cd20618">
    <property type="entry name" value="CYP71_clan"/>
    <property type="match status" value="1"/>
</dbReference>
<dbReference type="OrthoDB" id="1055148at2759"/>
<dbReference type="GO" id="GO:0016709">
    <property type="term" value="F:oxidoreductase activity, acting on paired donors, with incorporation or reduction of molecular oxygen, NAD(P)H as one donor, and incorporation of one atom of oxygen"/>
    <property type="evidence" value="ECO:0000318"/>
    <property type="project" value="GO_Central"/>
</dbReference>
<evidence type="ECO:0000256" key="3">
    <source>
        <dbReference type="ARBA" id="ARBA00023002"/>
    </source>
</evidence>
<protein>
    <recommendedName>
        <fullName evidence="10">Cytochrome P450</fullName>
    </recommendedName>
</protein>
<evidence type="ECO:0000313" key="8">
    <source>
        <dbReference type="EnsemblPlants" id="Pp3c17_21950V3.1"/>
    </source>
</evidence>
<dbReference type="InterPro" id="IPR017972">
    <property type="entry name" value="Cyt_P450_CS"/>
</dbReference>
<dbReference type="Gene3D" id="1.10.630.10">
    <property type="entry name" value="Cytochrome P450"/>
    <property type="match status" value="1"/>
</dbReference>
<dbReference type="Gramene" id="Pp3c17_21950V3.1">
    <property type="protein sequence ID" value="Pp3c17_21950V3.1"/>
    <property type="gene ID" value="Pp3c17_21950"/>
</dbReference>